<sequence>MKYTIITAFFAAYVAADATTEAVNRLAAQVPTCALTCVTSAGQSVNCGVTDFKCSCSKADQLTQVFTDCLSKSPCSPDDQTKSLEVAQQICALFGNTPASASGAAPSGAAASSAAASGVSAATAGNNAATTSPGAAAATSSKPAAAGKVEAVGWAGAIAAVAALAL</sequence>
<keyword evidence="2" id="KW-1185">Reference proteome</keyword>
<evidence type="ECO:0000313" key="2">
    <source>
        <dbReference type="Proteomes" id="UP000805649"/>
    </source>
</evidence>
<protein>
    <submittedName>
        <fullName evidence="1">Uncharacterized protein</fullName>
    </submittedName>
</protein>
<dbReference type="EMBL" id="VUJX02000001">
    <property type="protein sequence ID" value="KAL0942882.1"/>
    <property type="molecule type" value="Genomic_DNA"/>
</dbReference>
<accession>A0ACC3ZFJ7</accession>
<gene>
    <name evidence="1" type="ORF">CTRU02_200768</name>
</gene>
<dbReference type="Proteomes" id="UP000805649">
    <property type="component" value="Unassembled WGS sequence"/>
</dbReference>
<organism evidence="1 2">
    <name type="scientific">Colletotrichum truncatum</name>
    <name type="common">Anthracnose fungus</name>
    <name type="synonym">Colletotrichum capsici</name>
    <dbReference type="NCBI Taxonomy" id="5467"/>
    <lineage>
        <taxon>Eukaryota</taxon>
        <taxon>Fungi</taxon>
        <taxon>Dikarya</taxon>
        <taxon>Ascomycota</taxon>
        <taxon>Pezizomycotina</taxon>
        <taxon>Sordariomycetes</taxon>
        <taxon>Hypocreomycetidae</taxon>
        <taxon>Glomerellales</taxon>
        <taxon>Glomerellaceae</taxon>
        <taxon>Colletotrichum</taxon>
        <taxon>Colletotrichum truncatum species complex</taxon>
    </lineage>
</organism>
<comment type="caution">
    <text evidence="1">The sequence shown here is derived from an EMBL/GenBank/DDBJ whole genome shotgun (WGS) entry which is preliminary data.</text>
</comment>
<name>A0ACC3ZFJ7_COLTU</name>
<evidence type="ECO:0000313" key="1">
    <source>
        <dbReference type="EMBL" id="KAL0942882.1"/>
    </source>
</evidence>
<proteinExistence type="predicted"/>
<reference evidence="1 2" key="1">
    <citation type="journal article" date="2020" name="Phytopathology">
        <title>Genome Sequence Resources of Colletotrichum truncatum, C. plurivorum, C. musicola, and C. sojae: Four Species Pathogenic to Soybean (Glycine max).</title>
        <authorList>
            <person name="Rogerio F."/>
            <person name="Boufleur T.R."/>
            <person name="Ciampi-Guillardi M."/>
            <person name="Sukno S.A."/>
            <person name="Thon M.R."/>
            <person name="Massola Junior N.S."/>
            <person name="Baroncelli R."/>
        </authorList>
    </citation>
    <scope>NUCLEOTIDE SEQUENCE [LARGE SCALE GENOMIC DNA]</scope>
    <source>
        <strain evidence="1 2">CMES1059</strain>
    </source>
</reference>